<organism evidence="14">
    <name type="scientific">Thelazia callipaeda</name>
    <name type="common">Oriental eyeworm</name>
    <name type="synonym">Parasitic nematode</name>
    <dbReference type="NCBI Taxonomy" id="103827"/>
    <lineage>
        <taxon>Eukaryota</taxon>
        <taxon>Metazoa</taxon>
        <taxon>Ecdysozoa</taxon>
        <taxon>Nematoda</taxon>
        <taxon>Chromadorea</taxon>
        <taxon>Rhabditida</taxon>
        <taxon>Spirurina</taxon>
        <taxon>Spiruromorpha</taxon>
        <taxon>Thelazioidea</taxon>
        <taxon>Thelaziidae</taxon>
        <taxon>Thelazia</taxon>
    </lineage>
</organism>
<dbReference type="STRING" id="103827.A0A0N5D8C4"/>
<dbReference type="OrthoDB" id="9944568at2759"/>
<dbReference type="EMBL" id="UYYF01004776">
    <property type="protein sequence ID" value="VDN06964.1"/>
    <property type="molecule type" value="Genomic_DNA"/>
</dbReference>
<dbReference type="InterPro" id="IPR050681">
    <property type="entry name" value="CDF/SLC30A"/>
</dbReference>
<dbReference type="AlphaFoldDB" id="A0A0N5D8C4"/>
<dbReference type="PANTHER" id="PTHR11562:SF84">
    <property type="entry name" value="LD05335P"/>
    <property type="match status" value="1"/>
</dbReference>
<comment type="subcellular location">
    <subcellularLocation>
        <location evidence="1">Membrane</location>
        <topology evidence="1">Multi-pass membrane protein</topology>
    </subcellularLocation>
</comment>
<keyword evidence="13" id="KW-1185">Reference proteome</keyword>
<keyword evidence="5" id="KW-0862">Zinc</keyword>
<feature type="transmembrane region" description="Helical" evidence="9">
    <location>
        <begin position="65"/>
        <end position="85"/>
    </location>
</feature>
<evidence type="ECO:0000313" key="12">
    <source>
        <dbReference type="EMBL" id="VDN06964.1"/>
    </source>
</evidence>
<evidence type="ECO:0000256" key="2">
    <source>
        <dbReference type="ARBA" id="ARBA00008873"/>
    </source>
</evidence>
<evidence type="ECO:0000256" key="3">
    <source>
        <dbReference type="ARBA" id="ARBA00022448"/>
    </source>
</evidence>
<evidence type="ECO:0000256" key="4">
    <source>
        <dbReference type="ARBA" id="ARBA00022692"/>
    </source>
</evidence>
<sequence>MLQRLWRECFNLGNMDDRDAIFNDQDSNHKAERSLITVAVLSAIFIVIEFTGGILAQSLAIMTDAAHMLSDLLSFIISIVAIRLARSQANYRFSFGYFRAEILGAAISIVIIWVLTSLLVLLAIQRVINDDYNIDADTMIVTAAAGIVFNIIMGLVLRYFRSAHPKMNHSHHKSSDVNINIQAAFIHVLGDFVQSIGVLTAAIIIRVTGWKLADPICTFLFSVIVLITSVTVIRDVFIILMEGTPTNVSYCELQKDLLNIGGVRTLHSLHVWSLNGDTTSASVHLAIDEPEKATETLKAASNVMRFKHGIPIVTIQVEPYERYMVSCKFCKPLLEVNSRVDI</sequence>
<reference evidence="14" key="1">
    <citation type="submission" date="2017-02" db="UniProtKB">
        <authorList>
            <consortium name="WormBaseParasite"/>
        </authorList>
    </citation>
    <scope>IDENTIFICATION</scope>
</reference>
<gene>
    <name evidence="12" type="ORF">TCLT_LOCUS9340</name>
</gene>
<reference evidence="12 13" key="2">
    <citation type="submission" date="2018-11" db="EMBL/GenBank/DDBJ databases">
        <authorList>
            <consortium name="Pathogen Informatics"/>
        </authorList>
    </citation>
    <scope>NUCLEOTIDE SEQUENCE [LARGE SCALE GENOMIC DNA]</scope>
</reference>
<evidence type="ECO:0000256" key="7">
    <source>
        <dbReference type="ARBA" id="ARBA00023065"/>
    </source>
</evidence>
<dbReference type="InterPro" id="IPR027470">
    <property type="entry name" value="Cation_efflux_CTD"/>
</dbReference>
<evidence type="ECO:0000256" key="5">
    <source>
        <dbReference type="ARBA" id="ARBA00022906"/>
    </source>
</evidence>
<keyword evidence="4 9" id="KW-0812">Transmembrane</keyword>
<comment type="similarity">
    <text evidence="2">Belongs to the cation diffusion facilitator (CDF) transporter (TC 2.A.4) family. SLC30A subfamily.</text>
</comment>
<keyword evidence="5" id="KW-0864">Zinc transport</keyword>
<evidence type="ECO:0000313" key="13">
    <source>
        <dbReference type="Proteomes" id="UP000276776"/>
    </source>
</evidence>
<feature type="transmembrane region" description="Helical" evidence="9">
    <location>
        <begin position="140"/>
        <end position="160"/>
    </location>
</feature>
<name>A0A0N5D8C4_THECL</name>
<dbReference type="WBParaSite" id="TCLT_0000935101-mRNA-1">
    <property type="protein sequence ID" value="TCLT_0000935101-mRNA-1"/>
    <property type="gene ID" value="TCLT_0000935101"/>
</dbReference>
<dbReference type="Pfam" id="PF16916">
    <property type="entry name" value="ZT_dimer"/>
    <property type="match status" value="1"/>
</dbReference>
<evidence type="ECO:0000256" key="9">
    <source>
        <dbReference type="SAM" id="Phobius"/>
    </source>
</evidence>
<evidence type="ECO:0000313" key="14">
    <source>
        <dbReference type="WBParaSite" id="TCLT_0000935101-mRNA-1"/>
    </source>
</evidence>
<dbReference type="GO" id="GO:0005385">
    <property type="term" value="F:zinc ion transmembrane transporter activity"/>
    <property type="evidence" value="ECO:0007669"/>
    <property type="project" value="TreeGrafter"/>
</dbReference>
<feature type="domain" description="Cation efflux protein transmembrane" evidence="10">
    <location>
        <begin position="36"/>
        <end position="241"/>
    </location>
</feature>
<dbReference type="OMA" id="GHEKMLH"/>
<keyword evidence="8 9" id="KW-0472">Membrane</keyword>
<evidence type="ECO:0000256" key="6">
    <source>
        <dbReference type="ARBA" id="ARBA00022989"/>
    </source>
</evidence>
<dbReference type="Gene3D" id="1.20.1510.10">
    <property type="entry name" value="Cation efflux protein transmembrane domain"/>
    <property type="match status" value="1"/>
</dbReference>
<keyword evidence="6 9" id="KW-1133">Transmembrane helix</keyword>
<feature type="transmembrane region" description="Helical" evidence="9">
    <location>
        <begin position="219"/>
        <end position="240"/>
    </location>
</feature>
<dbReference type="PANTHER" id="PTHR11562">
    <property type="entry name" value="CATION EFFLUX PROTEIN/ ZINC TRANSPORTER"/>
    <property type="match status" value="1"/>
</dbReference>
<keyword evidence="3" id="KW-0813">Transport</keyword>
<dbReference type="InterPro" id="IPR002524">
    <property type="entry name" value="Cation_efflux"/>
</dbReference>
<dbReference type="NCBIfam" id="TIGR01297">
    <property type="entry name" value="CDF"/>
    <property type="match status" value="1"/>
</dbReference>
<accession>A0A0N5D8C4</accession>
<dbReference type="InterPro" id="IPR036837">
    <property type="entry name" value="Cation_efflux_CTD_sf"/>
</dbReference>
<feature type="transmembrane region" description="Helical" evidence="9">
    <location>
        <begin position="181"/>
        <end position="207"/>
    </location>
</feature>
<evidence type="ECO:0000259" key="11">
    <source>
        <dbReference type="Pfam" id="PF16916"/>
    </source>
</evidence>
<dbReference type="SUPFAM" id="SSF160240">
    <property type="entry name" value="Cation efflux protein cytoplasmic domain-like"/>
    <property type="match status" value="1"/>
</dbReference>
<evidence type="ECO:0000259" key="10">
    <source>
        <dbReference type="Pfam" id="PF01545"/>
    </source>
</evidence>
<keyword evidence="7" id="KW-0406">Ion transport</keyword>
<protein>
    <submittedName>
        <fullName evidence="14">Zinc transporter 2</fullName>
    </submittedName>
</protein>
<feature type="domain" description="Cation efflux protein cytoplasmic" evidence="11">
    <location>
        <begin position="246"/>
        <end position="320"/>
    </location>
</feature>
<dbReference type="Proteomes" id="UP000276776">
    <property type="component" value="Unassembled WGS sequence"/>
</dbReference>
<evidence type="ECO:0000256" key="1">
    <source>
        <dbReference type="ARBA" id="ARBA00004141"/>
    </source>
</evidence>
<feature type="transmembrane region" description="Helical" evidence="9">
    <location>
        <begin position="106"/>
        <end position="128"/>
    </location>
</feature>
<dbReference type="SUPFAM" id="SSF161111">
    <property type="entry name" value="Cation efflux protein transmembrane domain-like"/>
    <property type="match status" value="1"/>
</dbReference>
<dbReference type="Pfam" id="PF01545">
    <property type="entry name" value="Cation_efflux"/>
    <property type="match status" value="1"/>
</dbReference>
<dbReference type="InterPro" id="IPR058533">
    <property type="entry name" value="Cation_efflux_TM"/>
</dbReference>
<dbReference type="InterPro" id="IPR027469">
    <property type="entry name" value="Cation_efflux_TMD_sf"/>
</dbReference>
<feature type="transmembrane region" description="Helical" evidence="9">
    <location>
        <begin position="35"/>
        <end position="59"/>
    </location>
</feature>
<proteinExistence type="inferred from homology"/>
<dbReference type="GO" id="GO:0005886">
    <property type="term" value="C:plasma membrane"/>
    <property type="evidence" value="ECO:0007669"/>
    <property type="project" value="TreeGrafter"/>
</dbReference>
<dbReference type="GO" id="GO:0010043">
    <property type="term" value="P:response to zinc ion"/>
    <property type="evidence" value="ECO:0007669"/>
    <property type="project" value="TreeGrafter"/>
</dbReference>
<evidence type="ECO:0000256" key="8">
    <source>
        <dbReference type="ARBA" id="ARBA00023136"/>
    </source>
</evidence>